<dbReference type="HOGENOM" id="CLU_2943367_0_0_1"/>
<dbReference type="InParanoid" id="A0A0D0AN97"/>
<dbReference type="Proteomes" id="UP000054485">
    <property type="component" value="Unassembled WGS sequence"/>
</dbReference>
<sequence length="63" mass="6914">METAIYDGALQILSTLQMFVLGPHLILSVREYNAKLVNYSDTGTHMTSIAFQGRTHVSTGNTV</sequence>
<keyword evidence="2" id="KW-1185">Reference proteome</keyword>
<reference evidence="2" key="2">
    <citation type="submission" date="2015-01" db="EMBL/GenBank/DDBJ databases">
        <title>Evolutionary Origins and Diversification of the Mycorrhizal Mutualists.</title>
        <authorList>
            <consortium name="DOE Joint Genome Institute"/>
            <consortium name="Mycorrhizal Genomics Consortium"/>
            <person name="Kohler A."/>
            <person name="Kuo A."/>
            <person name="Nagy L.G."/>
            <person name="Floudas D."/>
            <person name="Copeland A."/>
            <person name="Barry K.W."/>
            <person name="Cichocki N."/>
            <person name="Veneault-Fourrey C."/>
            <person name="LaButti K."/>
            <person name="Lindquist E.A."/>
            <person name="Lipzen A."/>
            <person name="Lundell T."/>
            <person name="Morin E."/>
            <person name="Murat C."/>
            <person name="Riley R."/>
            <person name="Ohm R."/>
            <person name="Sun H."/>
            <person name="Tunlid A."/>
            <person name="Henrissat B."/>
            <person name="Grigoriev I.V."/>
            <person name="Hibbett D.S."/>
            <person name="Martin F."/>
        </authorList>
    </citation>
    <scope>NUCLEOTIDE SEQUENCE [LARGE SCALE GENOMIC DNA]</scope>
    <source>
        <strain evidence="2">UH-Slu-Lm8-n1</strain>
    </source>
</reference>
<dbReference type="OrthoDB" id="2688894at2759"/>
<dbReference type="AlphaFoldDB" id="A0A0D0AN97"/>
<dbReference type="EMBL" id="KN835216">
    <property type="protein sequence ID" value="KIK43316.1"/>
    <property type="molecule type" value="Genomic_DNA"/>
</dbReference>
<accession>A0A0D0AN97</accession>
<name>A0A0D0AN97_9AGAM</name>
<proteinExistence type="predicted"/>
<evidence type="ECO:0000313" key="2">
    <source>
        <dbReference type="Proteomes" id="UP000054485"/>
    </source>
</evidence>
<evidence type="ECO:0000313" key="1">
    <source>
        <dbReference type="EMBL" id="KIK43316.1"/>
    </source>
</evidence>
<gene>
    <name evidence="1" type="ORF">CY34DRAFT_803989</name>
</gene>
<organism evidence="1 2">
    <name type="scientific">Suillus luteus UH-Slu-Lm8-n1</name>
    <dbReference type="NCBI Taxonomy" id="930992"/>
    <lineage>
        <taxon>Eukaryota</taxon>
        <taxon>Fungi</taxon>
        <taxon>Dikarya</taxon>
        <taxon>Basidiomycota</taxon>
        <taxon>Agaricomycotina</taxon>
        <taxon>Agaricomycetes</taxon>
        <taxon>Agaricomycetidae</taxon>
        <taxon>Boletales</taxon>
        <taxon>Suillineae</taxon>
        <taxon>Suillaceae</taxon>
        <taxon>Suillus</taxon>
    </lineage>
</organism>
<reference evidence="1 2" key="1">
    <citation type="submission" date="2014-04" db="EMBL/GenBank/DDBJ databases">
        <authorList>
            <consortium name="DOE Joint Genome Institute"/>
            <person name="Kuo A."/>
            <person name="Ruytinx J."/>
            <person name="Rineau F."/>
            <person name="Colpaert J."/>
            <person name="Kohler A."/>
            <person name="Nagy L.G."/>
            <person name="Floudas D."/>
            <person name="Copeland A."/>
            <person name="Barry K.W."/>
            <person name="Cichocki N."/>
            <person name="Veneault-Fourrey C."/>
            <person name="LaButti K."/>
            <person name="Lindquist E.A."/>
            <person name="Lipzen A."/>
            <person name="Lundell T."/>
            <person name="Morin E."/>
            <person name="Murat C."/>
            <person name="Sun H."/>
            <person name="Tunlid A."/>
            <person name="Henrissat B."/>
            <person name="Grigoriev I.V."/>
            <person name="Hibbett D.S."/>
            <person name="Martin F."/>
            <person name="Nordberg H.P."/>
            <person name="Cantor M.N."/>
            <person name="Hua S.X."/>
        </authorList>
    </citation>
    <scope>NUCLEOTIDE SEQUENCE [LARGE SCALE GENOMIC DNA]</scope>
    <source>
        <strain evidence="1 2">UH-Slu-Lm8-n1</strain>
    </source>
</reference>
<protein>
    <submittedName>
        <fullName evidence="1">Uncharacterized protein</fullName>
    </submittedName>
</protein>